<feature type="domain" description="STAS" evidence="6">
    <location>
        <begin position="445"/>
        <end position="544"/>
    </location>
</feature>
<evidence type="ECO:0000256" key="1">
    <source>
        <dbReference type="ARBA" id="ARBA00004141"/>
    </source>
</evidence>
<dbReference type="PROSITE" id="PS50801">
    <property type="entry name" value="STAS"/>
    <property type="match status" value="1"/>
</dbReference>
<evidence type="ECO:0000256" key="5">
    <source>
        <dbReference type="SAM" id="Phobius"/>
    </source>
</evidence>
<keyword evidence="2 5" id="KW-0812">Transmembrane</keyword>
<feature type="transmembrane region" description="Helical" evidence="5">
    <location>
        <begin position="97"/>
        <end position="117"/>
    </location>
</feature>
<name>A0A1H3F9X4_9FIRM</name>
<dbReference type="Pfam" id="PF01740">
    <property type="entry name" value="STAS"/>
    <property type="match status" value="1"/>
</dbReference>
<dbReference type="CDD" id="cd07042">
    <property type="entry name" value="STAS_SulP_like_sulfate_transporter"/>
    <property type="match status" value="1"/>
</dbReference>
<feature type="transmembrane region" description="Helical" evidence="5">
    <location>
        <begin position="287"/>
        <end position="310"/>
    </location>
</feature>
<feature type="transmembrane region" description="Helical" evidence="5">
    <location>
        <begin position="381"/>
        <end position="412"/>
    </location>
</feature>
<dbReference type="RefSeq" id="WP_074715191.1">
    <property type="nucleotide sequence ID" value="NZ_FNPG01000004.1"/>
</dbReference>
<keyword evidence="3 5" id="KW-1133">Transmembrane helix</keyword>
<dbReference type="InterPro" id="IPR036513">
    <property type="entry name" value="STAS_dom_sf"/>
</dbReference>
<dbReference type="EMBL" id="FNPG01000004">
    <property type="protein sequence ID" value="SDX87148.1"/>
    <property type="molecule type" value="Genomic_DNA"/>
</dbReference>
<feature type="transmembrane region" description="Helical" evidence="5">
    <location>
        <begin position="256"/>
        <end position="275"/>
    </location>
</feature>
<dbReference type="GO" id="GO:0055085">
    <property type="term" value="P:transmembrane transport"/>
    <property type="evidence" value="ECO:0007669"/>
    <property type="project" value="InterPro"/>
</dbReference>
<protein>
    <submittedName>
        <fullName evidence="7">Sulfate permease, SulP family</fullName>
    </submittedName>
</protein>
<dbReference type="Gene3D" id="3.30.750.24">
    <property type="entry name" value="STAS domain"/>
    <property type="match status" value="1"/>
</dbReference>
<sequence length="553" mass="59505">MQKEKLKPMLFSDLKNYSGQQFAKDLVSGIIVAIIALPLSIALALASGVGPEEGIYTAIIAGFLISFFGGSKVQIAGPTAAFATIVAGIVANRGMNGLVLATLIAGVILIFMGVLRLGSLIKFIPYTITTGFTAGIAVTILIGQLKDFLGATYPKGTTAISSIEKLVALSKSTSTFNINAVIIGVISLVILIVWPKISEKIPGSIIAVIVCIILVKVLKLNVYTIGDLYSIRGGLPKFTLPSITINGIQAAASDGFTIAILAAIESLLSCVVADGMINSRHRSNTELVAQGIGNIGSVLFGGIPATGAIARTAANIKNGGKTPVAGIVHSITLLLVLIVLMPYAKLIPMPTIAAILFLVAYNMCQWRTFTHLCKTSSKSDIIVLCTTFVLTILFDLVVAIEVGMIFACLLFMKRMSDESSVMGWTYIDPENDPDATDKKYVPEYVRVYEIIGPMFFGDSELIELIELKEYTKILIIRMRGVPAIDATAMQGLEKLYKQCELANVQLVFSHVNEQPMKTMKKNKFIEKIGIENFRPNIDAALKRAAEIGKQKNY</sequence>
<organism evidence="7 8">
    <name type="scientific">Lachnobacterium bovis DSM 14045</name>
    <dbReference type="NCBI Taxonomy" id="1122142"/>
    <lineage>
        <taxon>Bacteria</taxon>
        <taxon>Bacillati</taxon>
        <taxon>Bacillota</taxon>
        <taxon>Clostridia</taxon>
        <taxon>Lachnospirales</taxon>
        <taxon>Lachnospiraceae</taxon>
        <taxon>Lachnobacterium</taxon>
    </lineage>
</organism>
<evidence type="ECO:0000259" key="6">
    <source>
        <dbReference type="PROSITE" id="PS50801"/>
    </source>
</evidence>
<feature type="transmembrane region" description="Helical" evidence="5">
    <location>
        <begin position="26"/>
        <end position="48"/>
    </location>
</feature>
<comment type="subcellular location">
    <subcellularLocation>
        <location evidence="1">Membrane</location>
        <topology evidence="1">Multi-pass membrane protein</topology>
    </subcellularLocation>
</comment>
<dbReference type="OrthoDB" id="9771198at2"/>
<dbReference type="Proteomes" id="UP000183918">
    <property type="component" value="Unassembled WGS sequence"/>
</dbReference>
<proteinExistence type="predicted"/>
<dbReference type="GO" id="GO:0016020">
    <property type="term" value="C:membrane"/>
    <property type="evidence" value="ECO:0007669"/>
    <property type="project" value="UniProtKB-SubCell"/>
</dbReference>
<evidence type="ECO:0000256" key="3">
    <source>
        <dbReference type="ARBA" id="ARBA00022989"/>
    </source>
</evidence>
<accession>A0A1H3F9X4</accession>
<gene>
    <name evidence="7" type="ORF">SAMN02910414_00188</name>
</gene>
<evidence type="ECO:0000313" key="8">
    <source>
        <dbReference type="Proteomes" id="UP000183918"/>
    </source>
</evidence>
<dbReference type="InterPro" id="IPR001902">
    <property type="entry name" value="SLC26A/SulP_fam"/>
</dbReference>
<dbReference type="SUPFAM" id="SSF52091">
    <property type="entry name" value="SpoIIaa-like"/>
    <property type="match status" value="1"/>
</dbReference>
<dbReference type="Pfam" id="PF00916">
    <property type="entry name" value="Sulfate_transp"/>
    <property type="match status" value="1"/>
</dbReference>
<dbReference type="InterPro" id="IPR011547">
    <property type="entry name" value="SLC26A/SulP_dom"/>
</dbReference>
<dbReference type="eggNOG" id="COG0659">
    <property type="taxonomic scope" value="Bacteria"/>
</dbReference>
<feature type="transmembrane region" description="Helical" evidence="5">
    <location>
        <begin position="124"/>
        <end position="145"/>
    </location>
</feature>
<dbReference type="STRING" id="1122142.SAMN02910414_00188"/>
<dbReference type="AlphaFoldDB" id="A0A1H3F9X4"/>
<feature type="transmembrane region" description="Helical" evidence="5">
    <location>
        <begin position="322"/>
        <end position="344"/>
    </location>
</feature>
<evidence type="ECO:0000313" key="7">
    <source>
        <dbReference type="EMBL" id="SDX87148.1"/>
    </source>
</evidence>
<dbReference type="PANTHER" id="PTHR11814">
    <property type="entry name" value="SULFATE TRANSPORTER"/>
    <property type="match status" value="1"/>
</dbReference>
<reference evidence="7 8" key="1">
    <citation type="submission" date="2016-10" db="EMBL/GenBank/DDBJ databases">
        <authorList>
            <person name="de Groot N.N."/>
        </authorList>
    </citation>
    <scope>NUCLEOTIDE SEQUENCE [LARGE SCALE GENOMIC DNA]</scope>
    <source>
        <strain evidence="7 8">DSM 14045</strain>
    </source>
</reference>
<feature type="transmembrane region" description="Helical" evidence="5">
    <location>
        <begin position="351"/>
        <end position="369"/>
    </location>
</feature>
<evidence type="ECO:0000256" key="4">
    <source>
        <dbReference type="ARBA" id="ARBA00023136"/>
    </source>
</evidence>
<dbReference type="InterPro" id="IPR002645">
    <property type="entry name" value="STAS_dom"/>
</dbReference>
<keyword evidence="4 5" id="KW-0472">Membrane</keyword>
<feature type="transmembrane region" description="Helical" evidence="5">
    <location>
        <begin position="201"/>
        <end position="218"/>
    </location>
</feature>
<evidence type="ECO:0000256" key="2">
    <source>
        <dbReference type="ARBA" id="ARBA00022692"/>
    </source>
</evidence>
<keyword evidence="8" id="KW-1185">Reference proteome</keyword>
<feature type="transmembrane region" description="Helical" evidence="5">
    <location>
        <begin position="54"/>
        <end position="70"/>
    </location>
</feature>
<feature type="transmembrane region" description="Helical" evidence="5">
    <location>
        <begin position="176"/>
        <end position="194"/>
    </location>
</feature>